<evidence type="ECO:0000313" key="8">
    <source>
        <dbReference type="Proteomes" id="UP000293764"/>
    </source>
</evidence>
<dbReference type="InterPro" id="IPR036388">
    <property type="entry name" value="WH-like_DNA-bd_sf"/>
</dbReference>
<dbReference type="Proteomes" id="UP000293764">
    <property type="component" value="Unassembled WGS sequence"/>
</dbReference>
<evidence type="ECO:0000256" key="4">
    <source>
        <dbReference type="ARBA" id="ARBA00022490"/>
    </source>
</evidence>
<accession>A0A4Q5N2U7</accession>
<gene>
    <name evidence="7" type="ORF">EUA98_03005</name>
</gene>
<protein>
    <recommendedName>
        <fullName evidence="3">Regulatory protein RecX</fullName>
    </recommendedName>
</protein>
<evidence type="ECO:0000256" key="2">
    <source>
        <dbReference type="ARBA" id="ARBA00009695"/>
    </source>
</evidence>
<dbReference type="PANTHER" id="PTHR33602:SF1">
    <property type="entry name" value="REGULATORY PROTEIN RECX FAMILY PROTEIN"/>
    <property type="match status" value="1"/>
</dbReference>
<dbReference type="OrthoDB" id="5244465at2"/>
<reference evidence="7 8" key="1">
    <citation type="submission" date="2019-01" db="EMBL/GenBank/DDBJ databases">
        <title>Novel species of Cellulomonas.</title>
        <authorList>
            <person name="Liu Q."/>
            <person name="Xin Y.-H."/>
        </authorList>
    </citation>
    <scope>NUCLEOTIDE SEQUENCE [LARGE SCALE GENOMIC DNA]</scope>
    <source>
        <strain evidence="7 8">HLT2-17</strain>
    </source>
</reference>
<keyword evidence="4" id="KW-0963">Cytoplasm</keyword>
<dbReference type="InterPro" id="IPR003783">
    <property type="entry name" value="Regulatory_RecX"/>
</dbReference>
<dbReference type="Pfam" id="PF02631">
    <property type="entry name" value="RecX_HTH2"/>
    <property type="match status" value="1"/>
</dbReference>
<comment type="caution">
    <text evidence="7">The sequence shown here is derived from an EMBL/GenBank/DDBJ whole genome shotgun (WGS) entry which is preliminary data.</text>
</comment>
<evidence type="ECO:0000256" key="1">
    <source>
        <dbReference type="ARBA" id="ARBA00004496"/>
    </source>
</evidence>
<sequence length="153" mass="16699">MARNDVPTDIAETVLDRFTEVGLIDDAEYARMLVRARHEDRGLARRALVVELRRKGIDDDVAAGALEAVDDDLEASTARDLARRRLAGNRGLGREVRMRRVVAMLGRKGYSSGLAVQIVCELLAQEAAATGSDPAGDQDDRADLSGREFFGDD</sequence>
<evidence type="ECO:0000256" key="3">
    <source>
        <dbReference type="ARBA" id="ARBA00018111"/>
    </source>
</evidence>
<dbReference type="GO" id="GO:0005737">
    <property type="term" value="C:cytoplasm"/>
    <property type="evidence" value="ECO:0007669"/>
    <property type="project" value="UniProtKB-SubCell"/>
</dbReference>
<dbReference type="InterPro" id="IPR053924">
    <property type="entry name" value="RecX_HTH_2nd"/>
</dbReference>
<dbReference type="PANTHER" id="PTHR33602">
    <property type="entry name" value="REGULATORY PROTEIN RECX FAMILY PROTEIN"/>
    <property type="match status" value="1"/>
</dbReference>
<evidence type="ECO:0000313" key="7">
    <source>
        <dbReference type="EMBL" id="RYV52445.1"/>
    </source>
</evidence>
<dbReference type="GO" id="GO:0006282">
    <property type="term" value="P:regulation of DNA repair"/>
    <property type="evidence" value="ECO:0007669"/>
    <property type="project" value="InterPro"/>
</dbReference>
<proteinExistence type="inferred from homology"/>
<comment type="subcellular location">
    <subcellularLocation>
        <location evidence="1">Cytoplasm</location>
    </subcellularLocation>
</comment>
<dbReference type="Gene3D" id="1.10.10.10">
    <property type="entry name" value="Winged helix-like DNA-binding domain superfamily/Winged helix DNA-binding domain"/>
    <property type="match status" value="1"/>
</dbReference>
<evidence type="ECO:0000256" key="5">
    <source>
        <dbReference type="SAM" id="MobiDB-lite"/>
    </source>
</evidence>
<feature type="region of interest" description="Disordered" evidence="5">
    <location>
        <begin position="129"/>
        <end position="153"/>
    </location>
</feature>
<dbReference type="EMBL" id="SDWW01000005">
    <property type="protein sequence ID" value="RYV52445.1"/>
    <property type="molecule type" value="Genomic_DNA"/>
</dbReference>
<comment type="similarity">
    <text evidence="2">Belongs to the RecX family.</text>
</comment>
<feature type="domain" description="RecX second three-helical" evidence="6">
    <location>
        <begin position="25"/>
        <end position="66"/>
    </location>
</feature>
<feature type="compositionally biased region" description="Basic and acidic residues" evidence="5">
    <location>
        <begin position="138"/>
        <end position="153"/>
    </location>
</feature>
<name>A0A4Q5N2U7_9MICO</name>
<evidence type="ECO:0000259" key="6">
    <source>
        <dbReference type="Pfam" id="PF02631"/>
    </source>
</evidence>
<keyword evidence="8" id="KW-1185">Reference proteome</keyword>
<dbReference type="AlphaFoldDB" id="A0A4Q5N2U7"/>
<organism evidence="7 8">
    <name type="scientific">Pengzhenrongella frigida</name>
    <dbReference type="NCBI Taxonomy" id="1259133"/>
    <lineage>
        <taxon>Bacteria</taxon>
        <taxon>Bacillati</taxon>
        <taxon>Actinomycetota</taxon>
        <taxon>Actinomycetes</taxon>
        <taxon>Micrococcales</taxon>
        <taxon>Pengzhenrongella</taxon>
    </lineage>
</organism>